<dbReference type="SUPFAM" id="SSF161098">
    <property type="entry name" value="MetI-like"/>
    <property type="match status" value="2"/>
</dbReference>
<dbReference type="GO" id="GO:0055085">
    <property type="term" value="P:transmembrane transport"/>
    <property type="evidence" value="ECO:0007669"/>
    <property type="project" value="InterPro"/>
</dbReference>
<feature type="transmembrane region" description="Helical" evidence="8">
    <location>
        <begin position="227"/>
        <end position="244"/>
    </location>
</feature>
<keyword evidence="4" id="KW-0997">Cell inner membrane</keyword>
<feature type="transmembrane region" description="Helical" evidence="8">
    <location>
        <begin position="76"/>
        <end position="95"/>
    </location>
</feature>
<feature type="transmembrane region" description="Helical" evidence="8">
    <location>
        <begin position="44"/>
        <end position="64"/>
    </location>
</feature>
<dbReference type="GO" id="GO:0005886">
    <property type="term" value="C:plasma membrane"/>
    <property type="evidence" value="ECO:0007669"/>
    <property type="project" value="UniProtKB-SubCell"/>
</dbReference>
<dbReference type="Pfam" id="PF00528">
    <property type="entry name" value="BPD_transp_1"/>
    <property type="match status" value="2"/>
</dbReference>
<feature type="domain" description="ABC transmembrane type-1" evidence="9">
    <location>
        <begin position="41"/>
        <end position="245"/>
    </location>
</feature>
<reference evidence="10 11" key="1">
    <citation type="submission" date="2019-07" db="EMBL/GenBank/DDBJ databases">
        <title>Qingshengfaniella alkalisoli gen. nov., sp. nov., isolated from saline soil.</title>
        <authorList>
            <person name="Xu L."/>
            <person name="Huang X.-X."/>
            <person name="Sun J.-Q."/>
        </authorList>
    </citation>
    <scope>NUCLEOTIDE SEQUENCE [LARGE SCALE GENOMIC DNA]</scope>
    <source>
        <strain evidence="10 11">DSM 27279</strain>
    </source>
</reference>
<comment type="similarity">
    <text evidence="8">Belongs to the binding-protein-dependent transport system permease family.</text>
</comment>
<feature type="transmembrane region" description="Helical" evidence="8">
    <location>
        <begin position="270"/>
        <end position="297"/>
    </location>
</feature>
<evidence type="ECO:0000256" key="8">
    <source>
        <dbReference type="RuleBase" id="RU363032"/>
    </source>
</evidence>
<dbReference type="PANTHER" id="PTHR43357:SF3">
    <property type="entry name" value="FE(3+)-TRANSPORT SYSTEM PERMEASE PROTEIN FBPB 2"/>
    <property type="match status" value="1"/>
</dbReference>
<feature type="transmembrane region" description="Helical" evidence="8">
    <location>
        <begin position="446"/>
        <end position="467"/>
    </location>
</feature>
<dbReference type="PANTHER" id="PTHR43357">
    <property type="entry name" value="INNER MEMBRANE ABC TRANSPORTER PERMEASE PROTEIN YDCV"/>
    <property type="match status" value="1"/>
</dbReference>
<sequence>MYALPIALLTLVPLLVVLGYFLYPQAEIWQHLARHVLPRVVLNTAKLMALVAIGVLAVGVPLAWLTAVCDFPGRRFFAWALMLPLAIPAYVLAFVQMGLFDFAGPAQTWARAWFGTSAFFPGLRNHAGVAAAVLTMALYPYVYLLARNAFQTQGRRALEAARTLGLPRWRAFAQVAVPMARPWIAGGLMLVMMETLADFGAVAVLNYDTFTTAIYKSWFGLFNLPGAAQLASLLVLCVLLIAALEQRQRGRRQYQVAYGHSPRVRLGRAAGWLACAACLLVLLIAFAIPVLQLALWAGSVWRDELDARYWQFAANSVTLSFSAAAVATALAVCLAWLRRRYDDAATAWTIRLAVLGYAVPGAVLAVGVFIPIAWLDERLAPLAQAFGLAGAPVLKGTLAAMLLALVARFLTVAYQASDSAMQRVTRSQDDAARSLGLGPRQRLARIYLPLMRPGLFAAFLLVFVDVLKEMPITLMTRTFGWDTLAVRIYQLTAESMWQSAALPAAFIVLVGLLPVALLVRETDARPTTLRR</sequence>
<feature type="transmembrane region" description="Helical" evidence="8">
    <location>
        <begin position="183"/>
        <end position="207"/>
    </location>
</feature>
<evidence type="ECO:0000256" key="6">
    <source>
        <dbReference type="ARBA" id="ARBA00022989"/>
    </source>
</evidence>
<feature type="transmembrane region" description="Helical" evidence="8">
    <location>
        <begin position="126"/>
        <end position="146"/>
    </location>
</feature>
<keyword evidence="3" id="KW-1003">Cell membrane</keyword>
<feature type="transmembrane region" description="Helical" evidence="8">
    <location>
        <begin position="500"/>
        <end position="519"/>
    </location>
</feature>
<protein>
    <submittedName>
        <fullName evidence="10">Iron ABC transporter permease</fullName>
    </submittedName>
</protein>
<dbReference type="InterPro" id="IPR000515">
    <property type="entry name" value="MetI-like"/>
</dbReference>
<keyword evidence="5 8" id="KW-0812">Transmembrane</keyword>
<dbReference type="OrthoDB" id="9790211at2"/>
<dbReference type="Proteomes" id="UP000318405">
    <property type="component" value="Unassembled WGS sequence"/>
</dbReference>
<dbReference type="PROSITE" id="PS50928">
    <property type="entry name" value="ABC_TM1"/>
    <property type="match status" value="2"/>
</dbReference>
<keyword evidence="11" id="KW-1185">Reference proteome</keyword>
<gene>
    <name evidence="10" type="ORF">FOZ76_24255</name>
</gene>
<keyword evidence="6 8" id="KW-1133">Transmembrane helix</keyword>
<feature type="domain" description="ABC transmembrane type-1" evidence="9">
    <location>
        <begin position="313"/>
        <end position="519"/>
    </location>
</feature>
<comment type="caution">
    <text evidence="10">The sequence shown here is derived from an EMBL/GenBank/DDBJ whole genome shotgun (WGS) entry which is preliminary data.</text>
</comment>
<evidence type="ECO:0000313" key="10">
    <source>
        <dbReference type="EMBL" id="TSH89141.1"/>
    </source>
</evidence>
<keyword evidence="7 8" id="KW-0472">Membrane</keyword>
<dbReference type="AlphaFoldDB" id="A0A556A8D0"/>
<feature type="transmembrane region" description="Helical" evidence="8">
    <location>
        <begin position="6"/>
        <end position="23"/>
    </location>
</feature>
<dbReference type="Gene3D" id="1.10.3720.10">
    <property type="entry name" value="MetI-like"/>
    <property type="match status" value="2"/>
</dbReference>
<dbReference type="FunFam" id="1.10.3720.10:FF:000088">
    <property type="entry name" value="Iron(III) ABC transporter, permease protein"/>
    <property type="match status" value="1"/>
</dbReference>
<organism evidence="10 11">
    <name type="scientific">Verticiella sediminum</name>
    <dbReference type="NCBI Taxonomy" id="1247510"/>
    <lineage>
        <taxon>Bacteria</taxon>
        <taxon>Pseudomonadati</taxon>
        <taxon>Pseudomonadota</taxon>
        <taxon>Betaproteobacteria</taxon>
        <taxon>Burkholderiales</taxon>
        <taxon>Alcaligenaceae</taxon>
        <taxon>Verticiella</taxon>
    </lineage>
</organism>
<evidence type="ECO:0000256" key="1">
    <source>
        <dbReference type="ARBA" id="ARBA00004429"/>
    </source>
</evidence>
<evidence type="ECO:0000259" key="9">
    <source>
        <dbReference type="PROSITE" id="PS50928"/>
    </source>
</evidence>
<comment type="subcellular location">
    <subcellularLocation>
        <location evidence="1">Cell inner membrane</location>
        <topology evidence="1">Multi-pass membrane protein</topology>
    </subcellularLocation>
    <subcellularLocation>
        <location evidence="8">Cell membrane</location>
        <topology evidence="8">Multi-pass membrane protein</topology>
    </subcellularLocation>
</comment>
<feature type="transmembrane region" description="Helical" evidence="8">
    <location>
        <begin position="317"/>
        <end position="337"/>
    </location>
</feature>
<dbReference type="CDD" id="cd06261">
    <property type="entry name" value="TM_PBP2"/>
    <property type="match status" value="2"/>
</dbReference>
<keyword evidence="2 8" id="KW-0813">Transport</keyword>
<dbReference type="EMBL" id="VLTJ01000042">
    <property type="protein sequence ID" value="TSH89141.1"/>
    <property type="molecule type" value="Genomic_DNA"/>
</dbReference>
<name>A0A556A8D0_9BURK</name>
<feature type="transmembrane region" description="Helical" evidence="8">
    <location>
        <begin position="349"/>
        <end position="374"/>
    </location>
</feature>
<evidence type="ECO:0000256" key="2">
    <source>
        <dbReference type="ARBA" id="ARBA00022448"/>
    </source>
</evidence>
<proteinExistence type="inferred from homology"/>
<evidence type="ECO:0000313" key="11">
    <source>
        <dbReference type="Proteomes" id="UP000318405"/>
    </source>
</evidence>
<evidence type="ECO:0000256" key="7">
    <source>
        <dbReference type="ARBA" id="ARBA00023136"/>
    </source>
</evidence>
<evidence type="ECO:0000256" key="5">
    <source>
        <dbReference type="ARBA" id="ARBA00022692"/>
    </source>
</evidence>
<evidence type="ECO:0000256" key="3">
    <source>
        <dbReference type="ARBA" id="ARBA00022475"/>
    </source>
</evidence>
<accession>A0A556A8D0</accession>
<feature type="transmembrane region" description="Helical" evidence="8">
    <location>
        <begin position="394"/>
        <end position="414"/>
    </location>
</feature>
<dbReference type="InterPro" id="IPR035906">
    <property type="entry name" value="MetI-like_sf"/>
</dbReference>
<evidence type="ECO:0000256" key="4">
    <source>
        <dbReference type="ARBA" id="ARBA00022519"/>
    </source>
</evidence>